<feature type="compositionally biased region" description="Polar residues" evidence="1">
    <location>
        <begin position="15"/>
        <end position="26"/>
    </location>
</feature>
<evidence type="ECO:0000256" key="1">
    <source>
        <dbReference type="SAM" id="MobiDB-lite"/>
    </source>
</evidence>
<accession>A0A167RQP4</accession>
<gene>
    <name evidence="2" type="ORF">CALVIDRAFT_594686</name>
</gene>
<dbReference type="EMBL" id="KV417267">
    <property type="protein sequence ID" value="KZP01172.1"/>
    <property type="molecule type" value="Genomic_DNA"/>
</dbReference>
<name>A0A167RQP4_CALVF</name>
<feature type="compositionally biased region" description="Polar residues" evidence="1">
    <location>
        <begin position="182"/>
        <end position="191"/>
    </location>
</feature>
<protein>
    <submittedName>
        <fullName evidence="2">Uncharacterized protein</fullName>
    </submittedName>
</protein>
<feature type="region of interest" description="Disordered" evidence="1">
    <location>
        <begin position="380"/>
        <end position="458"/>
    </location>
</feature>
<organism evidence="2 3">
    <name type="scientific">Calocera viscosa (strain TUFC12733)</name>
    <dbReference type="NCBI Taxonomy" id="1330018"/>
    <lineage>
        <taxon>Eukaryota</taxon>
        <taxon>Fungi</taxon>
        <taxon>Dikarya</taxon>
        <taxon>Basidiomycota</taxon>
        <taxon>Agaricomycotina</taxon>
        <taxon>Dacrymycetes</taxon>
        <taxon>Dacrymycetales</taxon>
        <taxon>Dacrymycetaceae</taxon>
        <taxon>Calocera</taxon>
    </lineage>
</organism>
<feature type="compositionally biased region" description="Low complexity" evidence="1">
    <location>
        <begin position="427"/>
        <end position="442"/>
    </location>
</feature>
<dbReference type="OrthoDB" id="3237291at2759"/>
<dbReference type="AlphaFoldDB" id="A0A167RQP4"/>
<feature type="compositionally biased region" description="Polar residues" evidence="1">
    <location>
        <begin position="96"/>
        <end position="114"/>
    </location>
</feature>
<evidence type="ECO:0000313" key="2">
    <source>
        <dbReference type="EMBL" id="KZP01172.1"/>
    </source>
</evidence>
<evidence type="ECO:0000313" key="3">
    <source>
        <dbReference type="Proteomes" id="UP000076738"/>
    </source>
</evidence>
<reference evidence="2 3" key="1">
    <citation type="journal article" date="2016" name="Mol. Biol. Evol.">
        <title>Comparative Genomics of Early-Diverging Mushroom-Forming Fungi Provides Insights into the Origins of Lignocellulose Decay Capabilities.</title>
        <authorList>
            <person name="Nagy L.G."/>
            <person name="Riley R."/>
            <person name="Tritt A."/>
            <person name="Adam C."/>
            <person name="Daum C."/>
            <person name="Floudas D."/>
            <person name="Sun H."/>
            <person name="Yadav J.S."/>
            <person name="Pangilinan J."/>
            <person name="Larsson K.H."/>
            <person name="Matsuura K."/>
            <person name="Barry K."/>
            <person name="Labutti K."/>
            <person name="Kuo R."/>
            <person name="Ohm R.A."/>
            <person name="Bhattacharya S.S."/>
            <person name="Shirouzu T."/>
            <person name="Yoshinaga Y."/>
            <person name="Martin F.M."/>
            <person name="Grigoriev I.V."/>
            <person name="Hibbett D.S."/>
        </authorList>
    </citation>
    <scope>NUCLEOTIDE SEQUENCE [LARGE SCALE GENOMIC DNA]</scope>
    <source>
        <strain evidence="2 3">TUFC12733</strain>
    </source>
</reference>
<dbReference type="Proteomes" id="UP000076738">
    <property type="component" value="Unassembled WGS sequence"/>
</dbReference>
<keyword evidence="3" id="KW-1185">Reference proteome</keyword>
<dbReference type="STRING" id="1330018.A0A167RQP4"/>
<proteinExistence type="predicted"/>
<feature type="region of interest" description="Disordered" evidence="1">
    <location>
        <begin position="238"/>
        <end position="258"/>
    </location>
</feature>
<feature type="region of interest" description="Disordered" evidence="1">
    <location>
        <begin position="13"/>
        <end position="221"/>
    </location>
</feature>
<sequence>MAGEKPLAERIAALQQRNTPPQSSPRKQNEVPARRPGGQALKDRIARFEAAGGTPVPKAGASFGLAAPLSTDRKVSGGLIGNRIPSAGRYYVPRSRSASPTTDLDSVPSRSQSPEVYWQNAKFDPPTVATYGPSHQESGRVSPLEPPFVLDDEADSPKVSDLSDAPAPTRQTEVPAILLSGPSEQSDSTTGLPDELVNGPTEVKGDHPLETPTQDIPSPMAASPIIPVDAIQSVAPANDALTDDQGPDPSTPGLALTGPPLPPYLESSIFENGFHQPIASSSALLQEDDMEKPSQDSVALINPVYDGNIREPLTATLLLSLTSKETGQDNPTNIDDQSISSPTSNRFALNSAFTVPPETKVPSAPVLLTAVAVDPPSNAVGISKASGDETSRIISQPPRERSTSMEVTRPPKSSNLGGSAESGLNDLSLVSSVQRSSSVPSRKVTHPGPTPKTRPSLNVATLPSLFGDDEDDVNYVGGWASVITTNRPPG</sequence>